<gene>
    <name evidence="9" type="ORF">I2488_06205</name>
</gene>
<dbReference type="RefSeq" id="WP_196274927.1">
    <property type="nucleotide sequence ID" value="NZ_JADQDC010000003.1"/>
</dbReference>
<dbReference type="PANTHER" id="PTHR43811:SF19">
    <property type="entry name" value="39 KDA FK506-BINDING NUCLEAR PROTEIN"/>
    <property type="match status" value="1"/>
</dbReference>
<evidence type="ECO:0000313" key="10">
    <source>
        <dbReference type="Proteomes" id="UP000600799"/>
    </source>
</evidence>
<comment type="catalytic activity">
    <reaction evidence="1 5 6">
        <text>[protein]-peptidylproline (omega=180) = [protein]-peptidylproline (omega=0)</text>
        <dbReference type="Rhea" id="RHEA:16237"/>
        <dbReference type="Rhea" id="RHEA-COMP:10747"/>
        <dbReference type="Rhea" id="RHEA-COMP:10748"/>
        <dbReference type="ChEBI" id="CHEBI:83833"/>
        <dbReference type="ChEBI" id="CHEBI:83834"/>
        <dbReference type="EC" id="5.2.1.8"/>
    </reaction>
</comment>
<evidence type="ECO:0000256" key="7">
    <source>
        <dbReference type="SAM" id="SignalP"/>
    </source>
</evidence>
<dbReference type="SUPFAM" id="SSF54534">
    <property type="entry name" value="FKBP-like"/>
    <property type="match status" value="1"/>
</dbReference>
<evidence type="ECO:0000259" key="8">
    <source>
        <dbReference type="PROSITE" id="PS50059"/>
    </source>
</evidence>
<dbReference type="PROSITE" id="PS50059">
    <property type="entry name" value="FKBP_PPIASE"/>
    <property type="match status" value="1"/>
</dbReference>
<dbReference type="Proteomes" id="UP000600799">
    <property type="component" value="Unassembled WGS sequence"/>
</dbReference>
<comment type="similarity">
    <text evidence="2 6">Belongs to the FKBP-type PPIase family.</text>
</comment>
<name>A0ABS0HE83_9SPHN</name>
<evidence type="ECO:0000256" key="3">
    <source>
        <dbReference type="ARBA" id="ARBA00023110"/>
    </source>
</evidence>
<reference evidence="9 10" key="1">
    <citation type="submission" date="2020-11" db="EMBL/GenBank/DDBJ databases">
        <title>The genome sequence of Novosphingobium sp. 1Y9A.</title>
        <authorList>
            <person name="Liu Y."/>
        </authorList>
    </citation>
    <scope>NUCLEOTIDE SEQUENCE [LARGE SCALE GENOMIC DNA]</scope>
    <source>
        <strain evidence="9 10">1Y9A</strain>
    </source>
</reference>
<keyword evidence="4 5" id="KW-0413">Isomerase</keyword>
<evidence type="ECO:0000256" key="1">
    <source>
        <dbReference type="ARBA" id="ARBA00000971"/>
    </source>
</evidence>
<evidence type="ECO:0000256" key="4">
    <source>
        <dbReference type="ARBA" id="ARBA00023235"/>
    </source>
</evidence>
<dbReference type="InterPro" id="IPR001179">
    <property type="entry name" value="PPIase_FKBP_dom"/>
</dbReference>
<evidence type="ECO:0000256" key="6">
    <source>
        <dbReference type="RuleBase" id="RU003915"/>
    </source>
</evidence>
<keyword evidence="7" id="KW-0732">Signal</keyword>
<organism evidence="9 10">
    <name type="scientific">Novosphingobium jiangmenense</name>
    <dbReference type="NCBI Taxonomy" id="2791981"/>
    <lineage>
        <taxon>Bacteria</taxon>
        <taxon>Pseudomonadati</taxon>
        <taxon>Pseudomonadota</taxon>
        <taxon>Alphaproteobacteria</taxon>
        <taxon>Sphingomonadales</taxon>
        <taxon>Sphingomonadaceae</taxon>
        <taxon>Novosphingobium</taxon>
    </lineage>
</organism>
<feature type="signal peptide" evidence="7">
    <location>
        <begin position="1"/>
        <end position="27"/>
    </location>
</feature>
<feature type="domain" description="PPIase FKBP-type" evidence="8">
    <location>
        <begin position="81"/>
        <end position="163"/>
    </location>
</feature>
<evidence type="ECO:0000313" key="9">
    <source>
        <dbReference type="EMBL" id="MBF9150588.1"/>
    </source>
</evidence>
<evidence type="ECO:0000256" key="2">
    <source>
        <dbReference type="ARBA" id="ARBA00006577"/>
    </source>
</evidence>
<evidence type="ECO:0000256" key="5">
    <source>
        <dbReference type="PROSITE-ProRule" id="PRU00277"/>
    </source>
</evidence>
<feature type="chain" id="PRO_5045793985" description="Peptidyl-prolyl cis-trans isomerase" evidence="7">
    <location>
        <begin position="28"/>
        <end position="190"/>
    </location>
</feature>
<dbReference type="GO" id="GO:0016853">
    <property type="term" value="F:isomerase activity"/>
    <property type="evidence" value="ECO:0007669"/>
    <property type="project" value="UniProtKB-KW"/>
</dbReference>
<dbReference type="Gene3D" id="3.10.50.40">
    <property type="match status" value="1"/>
</dbReference>
<protein>
    <recommendedName>
        <fullName evidence="6">Peptidyl-prolyl cis-trans isomerase</fullName>
        <ecNumber evidence="6">5.2.1.8</ecNumber>
    </recommendedName>
</protein>
<comment type="caution">
    <text evidence="9">The sequence shown here is derived from an EMBL/GenBank/DDBJ whole genome shotgun (WGS) entry which is preliminary data.</text>
</comment>
<keyword evidence="10" id="KW-1185">Reference proteome</keyword>
<accession>A0ABS0HE83</accession>
<dbReference type="EC" id="5.2.1.8" evidence="6"/>
<dbReference type="PANTHER" id="PTHR43811">
    <property type="entry name" value="FKBP-TYPE PEPTIDYL-PROLYL CIS-TRANS ISOMERASE FKPA"/>
    <property type="match status" value="1"/>
</dbReference>
<dbReference type="EMBL" id="JADQDC010000003">
    <property type="protein sequence ID" value="MBF9150588.1"/>
    <property type="molecule type" value="Genomic_DNA"/>
</dbReference>
<dbReference type="InterPro" id="IPR046357">
    <property type="entry name" value="PPIase_dom_sf"/>
</dbReference>
<sequence length="190" mass="19055">MTKLIHALGRIAPVIIVCSAGASALHAAAPAAKPVAPSAVAIPMPLNPVVSPAQRLCTAKTASGLGTMVLKAAEGAKPAKGDYVLVNYVGYLAANGEVFDQGTQAAFPVDGVIPGFSEGLKLLPKGGLMRLCVPSALGYGAEGSGPIGANADLVFQVELVDFKTSAEVEAMRAAQAASQPAQPAQAAPQQ</sequence>
<dbReference type="Pfam" id="PF00254">
    <property type="entry name" value="FKBP_C"/>
    <property type="match status" value="1"/>
</dbReference>
<proteinExistence type="inferred from homology"/>
<keyword evidence="3 5" id="KW-0697">Rotamase</keyword>